<proteinExistence type="predicted"/>
<dbReference type="RefSeq" id="WP_119663479.1">
    <property type="nucleotide sequence ID" value="NZ_QUAL01000440.1"/>
</dbReference>
<dbReference type="AlphaFoldDB" id="A0A418KG08"/>
<name>A0A418KG08_9ACTN</name>
<dbReference type="EMBL" id="QUAL01000440">
    <property type="protein sequence ID" value="RIQ10909.1"/>
    <property type="molecule type" value="Genomic_DNA"/>
</dbReference>
<accession>A0A418KG08</accession>
<evidence type="ECO:0000313" key="2">
    <source>
        <dbReference type="Proteomes" id="UP000284057"/>
    </source>
</evidence>
<reference evidence="1 2" key="1">
    <citation type="submission" date="2018-09" db="EMBL/GenBank/DDBJ databases">
        <title>Isolation, diversity and antifungal activity of actinobacteria from wheat.</title>
        <authorList>
            <person name="Han C."/>
        </authorList>
    </citation>
    <scope>NUCLEOTIDE SEQUENCE [LARGE SCALE GENOMIC DNA]</scope>
    <source>
        <strain evidence="1 2">NEAU-YY265</strain>
    </source>
</reference>
<dbReference type="Proteomes" id="UP000284057">
    <property type="component" value="Unassembled WGS sequence"/>
</dbReference>
<comment type="caution">
    <text evidence="1">The sequence shown here is derived from an EMBL/GenBank/DDBJ whole genome shotgun (WGS) entry which is preliminary data.</text>
</comment>
<sequence length="145" mass="15449">MTPRHRLFRLAVTFAAGNRPAVADDAIALATDLLLSGDDRPAVVELTALAPGTSRTDAAPLIVGLLGSYGIEVSAWPEPAEARALAVYAFAHESLPFPDFDAVVHGTEVGDAGLADLLRRWGLELDPAVRAGLEERMRHLLRESA</sequence>
<organism evidence="1 2">
    <name type="scientific">Jiangella rhizosphaerae</name>
    <dbReference type="NCBI Taxonomy" id="2293569"/>
    <lineage>
        <taxon>Bacteria</taxon>
        <taxon>Bacillati</taxon>
        <taxon>Actinomycetota</taxon>
        <taxon>Actinomycetes</taxon>
        <taxon>Jiangellales</taxon>
        <taxon>Jiangellaceae</taxon>
        <taxon>Jiangella</taxon>
    </lineage>
</organism>
<keyword evidence="2" id="KW-1185">Reference proteome</keyword>
<evidence type="ECO:0000313" key="1">
    <source>
        <dbReference type="EMBL" id="RIQ10909.1"/>
    </source>
</evidence>
<gene>
    <name evidence="1" type="ORF">DY240_30895</name>
</gene>
<protein>
    <submittedName>
        <fullName evidence="1">Uncharacterized protein</fullName>
    </submittedName>
</protein>